<dbReference type="CDD" id="cd04301">
    <property type="entry name" value="NAT_SF"/>
    <property type="match status" value="1"/>
</dbReference>
<dbReference type="EMBL" id="JABWCS010000213">
    <property type="protein sequence ID" value="NUU62241.1"/>
    <property type="molecule type" value="Genomic_DNA"/>
</dbReference>
<feature type="domain" description="N-acetyltransferase" evidence="1">
    <location>
        <begin position="134"/>
        <end position="271"/>
    </location>
</feature>
<dbReference type="Gene3D" id="3.40.630.30">
    <property type="match status" value="1"/>
</dbReference>
<evidence type="ECO:0000313" key="2">
    <source>
        <dbReference type="EMBL" id="NUU62241.1"/>
    </source>
</evidence>
<dbReference type="GO" id="GO:0016747">
    <property type="term" value="F:acyltransferase activity, transferring groups other than amino-acyl groups"/>
    <property type="evidence" value="ECO:0007669"/>
    <property type="project" value="InterPro"/>
</dbReference>
<dbReference type="PROSITE" id="PS51186">
    <property type="entry name" value="GNAT"/>
    <property type="match status" value="1"/>
</dbReference>
<evidence type="ECO:0000313" key="3">
    <source>
        <dbReference type="Proteomes" id="UP000564806"/>
    </source>
</evidence>
<dbReference type="AlphaFoldDB" id="A0A850EWK5"/>
<comment type="caution">
    <text evidence="2">The sequence shown here is derived from an EMBL/GenBank/DDBJ whole genome shotgun (WGS) entry which is preliminary data.</text>
</comment>
<dbReference type="InterPro" id="IPR016181">
    <property type="entry name" value="Acyl_CoA_acyltransferase"/>
</dbReference>
<accession>A0A850EWK5</accession>
<reference evidence="2" key="1">
    <citation type="submission" date="2020-06" db="EMBL/GenBank/DDBJ databases">
        <title>Paenibacillus sp. nov., isolated from soil.</title>
        <authorList>
            <person name="Seo Y.L."/>
        </authorList>
    </citation>
    <scope>NUCLEOTIDE SEQUENCE [LARGE SCALE GENOMIC DNA]</scope>
    <source>
        <strain evidence="2">JW14</strain>
    </source>
</reference>
<dbReference type="Proteomes" id="UP000564806">
    <property type="component" value="Unassembled WGS sequence"/>
</dbReference>
<gene>
    <name evidence="2" type="ORF">HPT30_18000</name>
</gene>
<keyword evidence="3" id="KW-1185">Reference proteome</keyword>
<sequence length="271" mass="29523">MSLPVVNKELAKRLQQAEISFFTSRIASIGERSGNPMGVEIRHFGTATAYYIQEMPWALFNSVKGITDAEKDELGAIADFYRARDRSFQIEIDPVESSPALLGTLASLGLYQHSFQSVLYGLPLAEPAQLPVNITVTEVVDEDLFDTYAEVHCLASGMSLEAKGHFISNNIGLLHRTGWKLFLGLWEGQAAAVAAMHIYEGVASCALAATLPAFQGRGLQSALLQRRLHEAYRAGCELVAGQAAYGSVSQNNMERTGLSIAWTRALWGLLS</sequence>
<proteinExistence type="predicted"/>
<dbReference type="RefSeq" id="WP_175372728.1">
    <property type="nucleotide sequence ID" value="NZ_JABWCS010000213.1"/>
</dbReference>
<organism evidence="2 3">
    <name type="scientific">Paenibacillus agri</name>
    <dbReference type="NCBI Taxonomy" id="2744309"/>
    <lineage>
        <taxon>Bacteria</taxon>
        <taxon>Bacillati</taxon>
        <taxon>Bacillota</taxon>
        <taxon>Bacilli</taxon>
        <taxon>Bacillales</taxon>
        <taxon>Paenibacillaceae</taxon>
        <taxon>Paenibacillus</taxon>
    </lineage>
</organism>
<dbReference type="SUPFAM" id="SSF55729">
    <property type="entry name" value="Acyl-CoA N-acyltransferases (Nat)"/>
    <property type="match status" value="1"/>
</dbReference>
<protein>
    <submittedName>
        <fullName evidence="2">N-acetyltransferase</fullName>
    </submittedName>
</protein>
<keyword evidence="2" id="KW-0808">Transferase</keyword>
<name>A0A850EWK5_9BACL</name>
<dbReference type="InterPro" id="IPR000182">
    <property type="entry name" value="GNAT_dom"/>
</dbReference>
<evidence type="ECO:0000259" key="1">
    <source>
        <dbReference type="PROSITE" id="PS51186"/>
    </source>
</evidence>